<evidence type="ECO:0000256" key="1">
    <source>
        <dbReference type="ARBA" id="ARBA00001031"/>
    </source>
</evidence>
<dbReference type="Proteomes" id="UP001595604">
    <property type="component" value="Unassembled WGS sequence"/>
</dbReference>
<keyword evidence="4 8" id="KW-0032">Aminotransferase</keyword>
<dbReference type="GO" id="GO:0004360">
    <property type="term" value="F:glutamine-fructose-6-phosphate transaminase (isomerizing) activity"/>
    <property type="evidence" value="ECO:0007669"/>
    <property type="project" value="UniProtKB-EC"/>
</dbReference>
<keyword evidence="8" id="KW-0963">Cytoplasm</keyword>
<dbReference type="SUPFAM" id="SSF53697">
    <property type="entry name" value="SIS domain"/>
    <property type="match status" value="1"/>
</dbReference>
<feature type="active site" description="For Fru-6P isomerization activity" evidence="8">
    <location>
        <position position="602"/>
    </location>
</feature>
<dbReference type="InterPro" id="IPR005855">
    <property type="entry name" value="GFAT"/>
</dbReference>
<dbReference type="SUPFAM" id="SSF56235">
    <property type="entry name" value="N-terminal nucleophile aminohydrolases (Ntn hydrolases)"/>
    <property type="match status" value="1"/>
</dbReference>
<dbReference type="InterPro" id="IPR047084">
    <property type="entry name" value="GFAT_N"/>
</dbReference>
<dbReference type="EC" id="2.6.1.16" evidence="2 8"/>
<feature type="domain" description="SIS" evidence="10">
    <location>
        <begin position="455"/>
        <end position="597"/>
    </location>
</feature>
<protein>
    <recommendedName>
        <fullName evidence="3 8">Glutamine--fructose-6-phosphate aminotransferase [isomerizing]</fullName>
        <ecNumber evidence="2 8">2.6.1.16</ecNumber>
    </recommendedName>
    <alternativeName>
        <fullName evidence="8">D-fructose-6-phosphate amidotransferase</fullName>
    </alternativeName>
    <alternativeName>
        <fullName evidence="8">GFAT</fullName>
    </alternativeName>
    <alternativeName>
        <fullName evidence="8">Glucosamine-6-phosphate synthase</fullName>
    </alternativeName>
    <alternativeName>
        <fullName evidence="8">Hexosephosphate aminotransferase</fullName>
    </alternativeName>
    <alternativeName>
        <fullName evidence="8">L-glutamine--D-fructose-6-phosphate amidotransferase</fullName>
    </alternativeName>
</protein>
<comment type="subunit">
    <text evidence="8">Homodimer.</text>
</comment>
<dbReference type="CDD" id="cd05009">
    <property type="entry name" value="SIS_GlmS_GlmD_2"/>
    <property type="match status" value="1"/>
</dbReference>
<dbReference type="HAMAP" id="MF_00164">
    <property type="entry name" value="GlmS"/>
    <property type="match status" value="1"/>
</dbReference>
<feature type="initiator methionine" description="Removed" evidence="8">
    <location>
        <position position="1"/>
    </location>
</feature>
<dbReference type="InterPro" id="IPR046348">
    <property type="entry name" value="SIS_dom_sf"/>
</dbReference>
<evidence type="ECO:0000259" key="9">
    <source>
        <dbReference type="PROSITE" id="PS51278"/>
    </source>
</evidence>
<feature type="active site" description="Nucleophile; for GATase activity" evidence="8">
    <location>
        <position position="2"/>
    </location>
</feature>
<feature type="domain" description="Glutamine amidotransferase type-2" evidence="9">
    <location>
        <begin position="2"/>
        <end position="217"/>
    </location>
</feature>
<evidence type="ECO:0000256" key="7">
    <source>
        <dbReference type="ARBA" id="ARBA00022962"/>
    </source>
</evidence>
<dbReference type="EMBL" id="JBHRTQ010000007">
    <property type="protein sequence ID" value="MFC3173979.1"/>
    <property type="molecule type" value="Genomic_DNA"/>
</dbReference>
<dbReference type="PROSITE" id="PS51278">
    <property type="entry name" value="GATASE_TYPE_2"/>
    <property type="match status" value="1"/>
</dbReference>
<dbReference type="InterPro" id="IPR035490">
    <property type="entry name" value="GlmS/FrlB_SIS"/>
</dbReference>
<dbReference type="PROSITE" id="PS51464">
    <property type="entry name" value="SIS"/>
    <property type="match status" value="2"/>
</dbReference>
<evidence type="ECO:0000256" key="5">
    <source>
        <dbReference type="ARBA" id="ARBA00022679"/>
    </source>
</evidence>
<comment type="subcellular location">
    <subcellularLocation>
        <location evidence="8">Cytoplasm</location>
    </subcellularLocation>
</comment>
<dbReference type="NCBIfam" id="NF001484">
    <property type="entry name" value="PRK00331.1"/>
    <property type="match status" value="1"/>
</dbReference>
<comment type="caution">
    <text evidence="11">The sequence shown here is derived from an EMBL/GenBank/DDBJ whole genome shotgun (WGS) entry which is preliminary data.</text>
</comment>
<dbReference type="NCBIfam" id="TIGR01135">
    <property type="entry name" value="glmS"/>
    <property type="match status" value="1"/>
</dbReference>
<dbReference type="PANTHER" id="PTHR10937:SF0">
    <property type="entry name" value="GLUTAMINE--FRUCTOSE-6-PHOSPHATE TRANSAMINASE (ISOMERIZING)"/>
    <property type="match status" value="1"/>
</dbReference>
<dbReference type="CDD" id="cd00714">
    <property type="entry name" value="GFAT"/>
    <property type="match status" value="1"/>
</dbReference>
<dbReference type="CDD" id="cd05008">
    <property type="entry name" value="SIS_GlmS_GlmD_1"/>
    <property type="match status" value="1"/>
</dbReference>
<keyword evidence="5 8" id="KW-0808">Transferase</keyword>
<dbReference type="Pfam" id="PF13522">
    <property type="entry name" value="GATase_6"/>
    <property type="match status" value="1"/>
</dbReference>
<evidence type="ECO:0000313" key="11">
    <source>
        <dbReference type="EMBL" id="MFC3173979.1"/>
    </source>
</evidence>
<evidence type="ECO:0000256" key="3">
    <source>
        <dbReference type="ARBA" id="ARBA00016090"/>
    </source>
</evidence>
<evidence type="ECO:0000256" key="6">
    <source>
        <dbReference type="ARBA" id="ARBA00022737"/>
    </source>
</evidence>
<evidence type="ECO:0000259" key="10">
    <source>
        <dbReference type="PROSITE" id="PS51464"/>
    </source>
</evidence>
<dbReference type="PANTHER" id="PTHR10937">
    <property type="entry name" value="GLUCOSAMINE--FRUCTOSE-6-PHOSPHATE AMINOTRANSFERASE, ISOMERIZING"/>
    <property type="match status" value="1"/>
</dbReference>
<dbReference type="Gene3D" id="3.40.50.10490">
    <property type="entry name" value="Glucose-6-phosphate isomerase like protein, domain 1"/>
    <property type="match status" value="2"/>
</dbReference>
<comment type="catalytic activity">
    <reaction evidence="1 8">
        <text>D-fructose 6-phosphate + L-glutamine = D-glucosamine 6-phosphate + L-glutamate</text>
        <dbReference type="Rhea" id="RHEA:13237"/>
        <dbReference type="ChEBI" id="CHEBI:29985"/>
        <dbReference type="ChEBI" id="CHEBI:58359"/>
        <dbReference type="ChEBI" id="CHEBI:58725"/>
        <dbReference type="ChEBI" id="CHEBI:61527"/>
        <dbReference type="EC" id="2.6.1.16"/>
    </reaction>
</comment>
<dbReference type="InterPro" id="IPR035466">
    <property type="entry name" value="GlmS/AgaS_SIS"/>
</dbReference>
<evidence type="ECO:0000256" key="4">
    <source>
        <dbReference type="ARBA" id="ARBA00022576"/>
    </source>
</evidence>
<evidence type="ECO:0000313" key="12">
    <source>
        <dbReference type="Proteomes" id="UP001595604"/>
    </source>
</evidence>
<name>A0ABV7INZ2_9SPHN</name>
<sequence>MCGIIGIVGKDQVADRLVDGLRRMEYRGYDSAGVCTVDDGELVRRRAPGKLSNLVVELARNPAPGTTGIAHTRWATHGPPTAANAHPHATEHLALVHNGIIENFRSLREALTARGRRFESDTDTEVVAHLLSEQVEAGKSPQEAVQAVLPTLRGAFALAIVFKSHPEMLIGARLGSPLVLGYGEGEMFLGSDALALAPLTQRISYLEEGDWVVITRDGAQVHDQANQPAQRPIVASGASAAAIEKGNYRHFMQKEIFEQPTVVAQTLRSYVRQLEQAVALPQFDFDLSGINRVTIVACGTSYYAGLVAKYWFEQFARLPVDIDVASEFRYRDPVLEPGGLALFISQSGETADTLAALRHCKAAGQTIAVVVNVPTSSMAREADLLLPTHAGPEIGVASTKAFTCQLAVLAALAAHLAVKRGRMSRAEECEVVAQLIETPSALNAALAHDDEIAAMAHLIAPARDVLYLGRGQDYPLALEGALKLKEISYIHAEGYAAGEMKHGPIALIDEAVPVIVLAPSGPLFEKTVSNMQEVRARGGKIVLISDAEGLAEAGEGCLATIEMPKVHPLIAPLVYAVPVQLLAYHVACAKGTDVDQPRNLAKSVTVE</sequence>
<reference evidence="12" key="1">
    <citation type="journal article" date="2019" name="Int. J. Syst. Evol. Microbiol.">
        <title>The Global Catalogue of Microorganisms (GCM) 10K type strain sequencing project: providing services to taxonomists for standard genome sequencing and annotation.</title>
        <authorList>
            <consortium name="The Broad Institute Genomics Platform"/>
            <consortium name="The Broad Institute Genome Sequencing Center for Infectious Disease"/>
            <person name="Wu L."/>
            <person name="Ma J."/>
        </authorList>
    </citation>
    <scope>NUCLEOTIDE SEQUENCE [LARGE SCALE GENOMIC DNA]</scope>
    <source>
        <strain evidence="12">KCTC 42984</strain>
    </source>
</reference>
<gene>
    <name evidence="8 11" type="primary">glmS</name>
    <name evidence="11" type="ORF">ACFOD9_06940</name>
</gene>
<dbReference type="Pfam" id="PF01380">
    <property type="entry name" value="SIS"/>
    <property type="match status" value="2"/>
</dbReference>
<keyword evidence="6" id="KW-0677">Repeat</keyword>
<dbReference type="Gene3D" id="3.60.20.10">
    <property type="entry name" value="Glutamine Phosphoribosylpyrophosphate, subunit 1, domain 1"/>
    <property type="match status" value="1"/>
</dbReference>
<proteinExistence type="inferred from homology"/>
<keyword evidence="12" id="KW-1185">Reference proteome</keyword>
<organism evidence="11 12">
    <name type="scientific">Novosphingobium bradum</name>
    <dbReference type="NCBI Taxonomy" id="1737444"/>
    <lineage>
        <taxon>Bacteria</taxon>
        <taxon>Pseudomonadati</taxon>
        <taxon>Pseudomonadota</taxon>
        <taxon>Alphaproteobacteria</taxon>
        <taxon>Sphingomonadales</taxon>
        <taxon>Sphingomonadaceae</taxon>
        <taxon>Novosphingobium</taxon>
    </lineage>
</organism>
<dbReference type="InterPro" id="IPR017932">
    <property type="entry name" value="GATase_2_dom"/>
</dbReference>
<dbReference type="InterPro" id="IPR001347">
    <property type="entry name" value="SIS_dom"/>
</dbReference>
<dbReference type="InterPro" id="IPR029055">
    <property type="entry name" value="Ntn_hydrolases_N"/>
</dbReference>
<comment type="function">
    <text evidence="8">Catalyzes the first step in hexosamine metabolism, converting fructose-6P into glucosamine-6P using glutamine as a nitrogen source.</text>
</comment>
<accession>A0ABV7INZ2</accession>
<feature type="domain" description="SIS" evidence="10">
    <location>
        <begin position="283"/>
        <end position="422"/>
    </location>
</feature>
<evidence type="ECO:0000256" key="2">
    <source>
        <dbReference type="ARBA" id="ARBA00012916"/>
    </source>
</evidence>
<evidence type="ECO:0000256" key="8">
    <source>
        <dbReference type="HAMAP-Rule" id="MF_00164"/>
    </source>
</evidence>
<keyword evidence="7" id="KW-0315">Glutamine amidotransferase</keyword>
<dbReference type="RefSeq" id="WP_379509358.1">
    <property type="nucleotide sequence ID" value="NZ_JBHRTQ010000007.1"/>
</dbReference>